<comment type="caution">
    <text evidence="12">The sequence shown here is derived from an EMBL/GenBank/DDBJ whole genome shotgun (WGS) entry which is preliminary data.</text>
</comment>
<dbReference type="EC" id="1.97.1.4" evidence="10"/>
<comment type="function">
    <text evidence="1 10">Activation of pyruvate formate-lyase under anaerobic conditions by generation of an organic free radical, using S-adenosylmethionine and reduced flavodoxin as cosubstrates to produce 5'-deoxy-adenosine.</text>
</comment>
<dbReference type="InterPro" id="IPR058240">
    <property type="entry name" value="rSAM_sf"/>
</dbReference>
<evidence type="ECO:0000256" key="10">
    <source>
        <dbReference type="RuleBase" id="RU362053"/>
    </source>
</evidence>
<dbReference type="SUPFAM" id="SSF102114">
    <property type="entry name" value="Radical SAM enzymes"/>
    <property type="match status" value="1"/>
</dbReference>
<dbReference type="Proteomes" id="UP000610760">
    <property type="component" value="Unassembled WGS sequence"/>
</dbReference>
<dbReference type="InterPro" id="IPR013785">
    <property type="entry name" value="Aldolase_TIM"/>
</dbReference>
<dbReference type="SFLD" id="SFLDS00029">
    <property type="entry name" value="Radical_SAM"/>
    <property type="match status" value="1"/>
</dbReference>
<keyword evidence="4 10" id="KW-0004">4Fe-4S</keyword>
<dbReference type="CDD" id="cd01335">
    <property type="entry name" value="Radical_SAM"/>
    <property type="match status" value="1"/>
</dbReference>
<comment type="catalytic activity">
    <reaction evidence="10">
        <text>glycyl-[formate C-acetyltransferase] + reduced [flavodoxin] + S-adenosyl-L-methionine = glycin-2-yl radical-[formate C-acetyltransferase] + semiquinone [flavodoxin] + 5'-deoxyadenosine + L-methionine + H(+)</text>
        <dbReference type="Rhea" id="RHEA:19225"/>
        <dbReference type="Rhea" id="RHEA-COMP:10622"/>
        <dbReference type="Rhea" id="RHEA-COMP:12190"/>
        <dbReference type="Rhea" id="RHEA-COMP:12191"/>
        <dbReference type="Rhea" id="RHEA-COMP:14480"/>
        <dbReference type="ChEBI" id="CHEBI:15378"/>
        <dbReference type="ChEBI" id="CHEBI:17319"/>
        <dbReference type="ChEBI" id="CHEBI:29947"/>
        <dbReference type="ChEBI" id="CHEBI:32722"/>
        <dbReference type="ChEBI" id="CHEBI:57618"/>
        <dbReference type="ChEBI" id="CHEBI:57844"/>
        <dbReference type="ChEBI" id="CHEBI:59789"/>
        <dbReference type="ChEBI" id="CHEBI:140311"/>
        <dbReference type="EC" id="1.97.1.4"/>
    </reaction>
</comment>
<dbReference type="Pfam" id="PF04055">
    <property type="entry name" value="Radical_SAM"/>
    <property type="match status" value="1"/>
</dbReference>
<dbReference type="GO" id="GO:0051539">
    <property type="term" value="F:4 iron, 4 sulfur cluster binding"/>
    <property type="evidence" value="ECO:0007669"/>
    <property type="project" value="UniProtKB-UniRule"/>
</dbReference>
<dbReference type="GO" id="GO:0005737">
    <property type="term" value="C:cytoplasm"/>
    <property type="evidence" value="ECO:0007669"/>
    <property type="project" value="UniProtKB-SubCell"/>
</dbReference>
<dbReference type="PANTHER" id="PTHR30352">
    <property type="entry name" value="PYRUVATE FORMATE-LYASE-ACTIVATING ENZYME"/>
    <property type="match status" value="1"/>
</dbReference>
<dbReference type="PROSITE" id="PS51918">
    <property type="entry name" value="RADICAL_SAM"/>
    <property type="match status" value="1"/>
</dbReference>
<dbReference type="AlphaFoldDB" id="A0A926E3F2"/>
<evidence type="ECO:0000256" key="2">
    <source>
        <dbReference type="ARBA" id="ARBA00009777"/>
    </source>
</evidence>
<dbReference type="Gene3D" id="3.20.20.70">
    <property type="entry name" value="Aldolase class I"/>
    <property type="match status" value="1"/>
</dbReference>
<evidence type="ECO:0000313" key="13">
    <source>
        <dbReference type="Proteomes" id="UP000610760"/>
    </source>
</evidence>
<evidence type="ECO:0000313" key="12">
    <source>
        <dbReference type="EMBL" id="MBC8558805.1"/>
    </source>
</evidence>
<dbReference type="PANTHER" id="PTHR30352:SF5">
    <property type="entry name" value="PYRUVATE FORMATE-LYASE 1-ACTIVATING ENZYME"/>
    <property type="match status" value="1"/>
</dbReference>
<keyword evidence="5 10" id="KW-0949">S-adenosyl-L-methionine</keyword>
<evidence type="ECO:0000259" key="11">
    <source>
        <dbReference type="PROSITE" id="PS51918"/>
    </source>
</evidence>
<keyword evidence="12" id="KW-0456">Lyase</keyword>
<proteinExistence type="inferred from homology"/>
<comment type="similarity">
    <text evidence="2 10">Belongs to the organic radical-activating enzymes family.</text>
</comment>
<name>A0A926E3F2_9FIRM</name>
<dbReference type="InterPro" id="IPR034457">
    <property type="entry name" value="Organic_radical-activating"/>
</dbReference>
<evidence type="ECO:0000256" key="1">
    <source>
        <dbReference type="ARBA" id="ARBA00003141"/>
    </source>
</evidence>
<reference evidence="12" key="1">
    <citation type="submission" date="2020-08" db="EMBL/GenBank/DDBJ databases">
        <title>Genome public.</title>
        <authorList>
            <person name="Liu C."/>
            <person name="Sun Q."/>
        </authorList>
    </citation>
    <scope>NUCLEOTIDE SEQUENCE</scope>
    <source>
        <strain evidence="12">NSJ-33</strain>
    </source>
</reference>
<sequence length="236" mass="26929">MKGRIHSYQSMGTLDGPGVRFVVFMQGCKLRCGYCHNPDTWKMGEGLEISPEEVLERALRYRNYFGSEGGITVSGGEALLQAEFVAELFTLCREAGIHTALDTSGSVWNEGVKRLLSVTDLVLLDIKMTDEEGYQKYIGCSLKEVLFFLDELQSRKIDTWVRQVIVPGLNDTRENIERLNRLIAGHTCVKRVELLPFRKLCKEKYERMELLFPFGRYPEGTAKQVSELQKQVVLPR</sequence>
<evidence type="ECO:0000256" key="5">
    <source>
        <dbReference type="ARBA" id="ARBA00022691"/>
    </source>
</evidence>
<dbReference type="InterPro" id="IPR012838">
    <property type="entry name" value="PFL1_activating"/>
</dbReference>
<dbReference type="GO" id="GO:0046872">
    <property type="term" value="F:metal ion binding"/>
    <property type="evidence" value="ECO:0007669"/>
    <property type="project" value="UniProtKB-UniRule"/>
</dbReference>
<keyword evidence="12" id="KW-0670">Pyruvate</keyword>
<dbReference type="PROSITE" id="PS01087">
    <property type="entry name" value="RADICAL_ACTIVATING"/>
    <property type="match status" value="1"/>
</dbReference>
<evidence type="ECO:0000256" key="6">
    <source>
        <dbReference type="ARBA" id="ARBA00022723"/>
    </source>
</evidence>
<evidence type="ECO:0000256" key="7">
    <source>
        <dbReference type="ARBA" id="ARBA00023002"/>
    </source>
</evidence>
<comment type="cofactor">
    <cofactor evidence="10">
        <name>[4Fe-4S] cluster</name>
        <dbReference type="ChEBI" id="CHEBI:49883"/>
    </cofactor>
    <text evidence="10">Binds 1 [4Fe-4S] cluster. The cluster is coordinated with 3 cysteines and an exchangeable S-adenosyl-L-methionine.</text>
</comment>
<dbReference type="EMBL" id="JACRSV010000001">
    <property type="protein sequence ID" value="MBC8558805.1"/>
    <property type="molecule type" value="Genomic_DNA"/>
</dbReference>
<dbReference type="RefSeq" id="WP_249293692.1">
    <property type="nucleotide sequence ID" value="NZ_JACRSV010000001.1"/>
</dbReference>
<keyword evidence="8 10" id="KW-0408">Iron</keyword>
<keyword evidence="9 10" id="KW-0411">Iron-sulfur</keyword>
<evidence type="ECO:0000256" key="4">
    <source>
        <dbReference type="ARBA" id="ARBA00022485"/>
    </source>
</evidence>
<keyword evidence="6 10" id="KW-0479">Metal-binding</keyword>
<keyword evidence="10" id="KW-0963">Cytoplasm</keyword>
<dbReference type="InterPro" id="IPR001989">
    <property type="entry name" value="Radical_activat_CS"/>
</dbReference>
<dbReference type="SFLD" id="SFLDG01066">
    <property type="entry name" value="organic_radical-activating_enz"/>
    <property type="match status" value="1"/>
</dbReference>
<evidence type="ECO:0000256" key="8">
    <source>
        <dbReference type="ARBA" id="ARBA00023004"/>
    </source>
</evidence>
<dbReference type="InterPro" id="IPR007197">
    <property type="entry name" value="rSAM"/>
</dbReference>
<comment type="subcellular location">
    <subcellularLocation>
        <location evidence="10">Cytoplasm</location>
    </subcellularLocation>
</comment>
<protein>
    <recommendedName>
        <fullName evidence="3 10">Pyruvate formate-lyase-activating enzyme</fullName>
        <ecNumber evidence="10">1.97.1.4</ecNumber>
    </recommendedName>
</protein>
<feature type="domain" description="Radical SAM core" evidence="11">
    <location>
        <begin position="14"/>
        <end position="236"/>
    </location>
</feature>
<dbReference type="GO" id="GO:0016829">
    <property type="term" value="F:lyase activity"/>
    <property type="evidence" value="ECO:0007669"/>
    <property type="project" value="UniProtKB-KW"/>
</dbReference>
<organism evidence="12 13">
    <name type="scientific">Fumia xinanensis</name>
    <dbReference type="NCBI Taxonomy" id="2763659"/>
    <lineage>
        <taxon>Bacteria</taxon>
        <taxon>Bacillati</taxon>
        <taxon>Bacillota</taxon>
        <taxon>Clostridia</taxon>
        <taxon>Eubacteriales</taxon>
        <taxon>Oscillospiraceae</taxon>
        <taxon>Fumia</taxon>
    </lineage>
</organism>
<dbReference type="NCBIfam" id="TIGR02493">
    <property type="entry name" value="PFLA"/>
    <property type="match status" value="1"/>
</dbReference>
<evidence type="ECO:0000256" key="9">
    <source>
        <dbReference type="ARBA" id="ARBA00023014"/>
    </source>
</evidence>
<gene>
    <name evidence="12" type="primary">pflA</name>
    <name evidence="12" type="ORF">H8710_01850</name>
</gene>
<keyword evidence="13" id="KW-1185">Reference proteome</keyword>
<accession>A0A926E3F2</accession>
<keyword evidence="7 10" id="KW-0560">Oxidoreductase</keyword>
<evidence type="ECO:0000256" key="3">
    <source>
        <dbReference type="ARBA" id="ARBA00021356"/>
    </source>
</evidence>
<dbReference type="GO" id="GO:0043365">
    <property type="term" value="F:[formate-C-acetyltransferase]-activating enzyme activity"/>
    <property type="evidence" value="ECO:0007669"/>
    <property type="project" value="UniProtKB-UniRule"/>
</dbReference>